<keyword evidence="19" id="KW-1185">Reference proteome</keyword>
<keyword evidence="8 13" id="KW-0067">ATP-binding</keyword>
<comment type="catalytic activity">
    <reaction evidence="12">
        <text>L-seryl-[protein] + ATP = O-phospho-L-seryl-[protein] + ADP + H(+)</text>
        <dbReference type="Rhea" id="RHEA:17989"/>
        <dbReference type="Rhea" id="RHEA-COMP:9863"/>
        <dbReference type="Rhea" id="RHEA-COMP:11604"/>
        <dbReference type="ChEBI" id="CHEBI:15378"/>
        <dbReference type="ChEBI" id="CHEBI:29999"/>
        <dbReference type="ChEBI" id="CHEBI:30616"/>
        <dbReference type="ChEBI" id="CHEBI:83421"/>
        <dbReference type="ChEBI" id="CHEBI:456216"/>
        <dbReference type="EC" id="2.7.11.1"/>
    </reaction>
</comment>
<dbReference type="InterPro" id="IPR001245">
    <property type="entry name" value="Ser-Thr/Tyr_kinase_cat_dom"/>
</dbReference>
<evidence type="ECO:0000256" key="14">
    <source>
        <dbReference type="RuleBase" id="RU000304"/>
    </source>
</evidence>
<evidence type="ECO:0000256" key="13">
    <source>
        <dbReference type="PROSITE-ProRule" id="PRU10141"/>
    </source>
</evidence>
<organism evidence="18 19">
    <name type="scientific">Urochloa decumbens</name>
    <dbReference type="NCBI Taxonomy" id="240449"/>
    <lineage>
        <taxon>Eukaryota</taxon>
        <taxon>Viridiplantae</taxon>
        <taxon>Streptophyta</taxon>
        <taxon>Embryophyta</taxon>
        <taxon>Tracheophyta</taxon>
        <taxon>Spermatophyta</taxon>
        <taxon>Magnoliopsida</taxon>
        <taxon>Liliopsida</taxon>
        <taxon>Poales</taxon>
        <taxon>Poaceae</taxon>
        <taxon>PACMAD clade</taxon>
        <taxon>Panicoideae</taxon>
        <taxon>Panicodae</taxon>
        <taxon>Paniceae</taxon>
        <taxon>Melinidinae</taxon>
        <taxon>Urochloa</taxon>
    </lineage>
</organism>
<dbReference type="GO" id="GO:0005886">
    <property type="term" value="C:plasma membrane"/>
    <property type="evidence" value="ECO:0007669"/>
    <property type="project" value="UniProtKB-SubCell"/>
</dbReference>
<dbReference type="Pfam" id="PF07714">
    <property type="entry name" value="PK_Tyr_Ser-Thr"/>
    <property type="match status" value="1"/>
</dbReference>
<dbReference type="PROSITE" id="PS50011">
    <property type="entry name" value="PROTEIN_KINASE_DOM"/>
    <property type="match status" value="1"/>
</dbReference>
<dbReference type="EC" id="2.7.11.1" evidence="2"/>
<feature type="compositionally biased region" description="Low complexity" evidence="15">
    <location>
        <begin position="258"/>
        <end position="276"/>
    </location>
</feature>
<comment type="catalytic activity">
    <reaction evidence="11">
        <text>L-threonyl-[protein] + ATP = O-phospho-L-threonyl-[protein] + ADP + H(+)</text>
        <dbReference type="Rhea" id="RHEA:46608"/>
        <dbReference type="Rhea" id="RHEA-COMP:11060"/>
        <dbReference type="Rhea" id="RHEA-COMP:11605"/>
        <dbReference type="ChEBI" id="CHEBI:15378"/>
        <dbReference type="ChEBI" id="CHEBI:30013"/>
        <dbReference type="ChEBI" id="CHEBI:30616"/>
        <dbReference type="ChEBI" id="CHEBI:61977"/>
        <dbReference type="ChEBI" id="CHEBI:456216"/>
        <dbReference type="EC" id="2.7.11.1"/>
    </reaction>
</comment>
<evidence type="ECO:0000256" key="10">
    <source>
        <dbReference type="ARBA" id="ARBA00023288"/>
    </source>
</evidence>
<evidence type="ECO:0000256" key="6">
    <source>
        <dbReference type="ARBA" id="ARBA00022741"/>
    </source>
</evidence>
<evidence type="ECO:0000256" key="5">
    <source>
        <dbReference type="ARBA" id="ARBA00022679"/>
    </source>
</evidence>
<accession>A0ABC9GVI8</accession>
<evidence type="ECO:0000256" key="7">
    <source>
        <dbReference type="ARBA" id="ARBA00022777"/>
    </source>
</evidence>
<feature type="region of interest" description="Disordered" evidence="15">
    <location>
        <begin position="255"/>
        <end position="277"/>
    </location>
</feature>
<dbReference type="InterPro" id="IPR000719">
    <property type="entry name" value="Prot_kinase_dom"/>
</dbReference>
<evidence type="ECO:0000256" key="4">
    <source>
        <dbReference type="ARBA" id="ARBA00022527"/>
    </source>
</evidence>
<dbReference type="Gene3D" id="3.30.200.20">
    <property type="entry name" value="Phosphorylase Kinase, domain 1"/>
    <property type="match status" value="1"/>
</dbReference>
<gene>
    <name evidence="18" type="ORF">URODEC1_LOCUS119319</name>
    <name evidence="17" type="ORF">URODEC1_LOCUS60002</name>
</gene>
<evidence type="ECO:0000313" key="18">
    <source>
        <dbReference type="EMBL" id="CAM0145628.1"/>
    </source>
</evidence>
<dbReference type="SUPFAM" id="SSF56112">
    <property type="entry name" value="Protein kinase-like (PK-like)"/>
    <property type="match status" value="1"/>
</dbReference>
<keyword evidence="7" id="KW-0418">Kinase</keyword>
<evidence type="ECO:0000313" key="17">
    <source>
        <dbReference type="EMBL" id="CAL4989917.1"/>
    </source>
</evidence>
<dbReference type="EMBL" id="OZ075133">
    <property type="protein sequence ID" value="CAL4989917.1"/>
    <property type="molecule type" value="Genomic_DNA"/>
</dbReference>
<keyword evidence="9" id="KW-0472">Membrane</keyword>
<evidence type="ECO:0000256" key="1">
    <source>
        <dbReference type="ARBA" id="ARBA00004193"/>
    </source>
</evidence>
<reference evidence="18" key="1">
    <citation type="submission" date="2024-10" db="EMBL/GenBank/DDBJ databases">
        <authorList>
            <person name="Ryan C."/>
        </authorList>
    </citation>
    <scope>NUCLEOTIDE SEQUENCE [LARGE SCALE GENOMIC DNA]</scope>
</reference>
<sequence length="400" mass="44534">MLSWLRRFPHDVMHRKESGRRTSSSTTWRNKGNNSFTARIIRCASSVVDATTSSRRRMQEDDDDDDDRLPSSPAQQGDDSSKQQHEVSAKAFSFRELAEAAGSFRQEQLIGEGGFGRVYKARLKLQQQEAVPVAVKQLDRSGFQGNREFVVEVLMLSLLHHPNLVNLIGYCAEGEQRLLVYEYMALGSLEDHLLLVGARPVLPWRTRMRIAHGAAQGLRYLHDRGVIYRDLKSSNILLQQDYSPRLSDFGLARLQEPSSSSDNNNNSSTSNHSNPNKVMGTYGYCAPEYLRTGKLSAKSDVYSFGVLLLELITGRRAIDATRPDGEQSLVGWAAAYMFAVDPHHLVDPRLVISMQSPPASELKQAVGVAAMCLQEHHALRPEMADVVMALSFLAAAAHPN</sequence>
<keyword evidence="4 14" id="KW-0723">Serine/threonine-protein kinase</keyword>
<keyword evidence="10" id="KW-0449">Lipoprotein</keyword>
<evidence type="ECO:0000256" key="2">
    <source>
        <dbReference type="ARBA" id="ARBA00012513"/>
    </source>
</evidence>
<evidence type="ECO:0000256" key="11">
    <source>
        <dbReference type="ARBA" id="ARBA00047899"/>
    </source>
</evidence>
<dbReference type="InterPro" id="IPR011009">
    <property type="entry name" value="Kinase-like_dom_sf"/>
</dbReference>
<feature type="domain" description="Protein kinase" evidence="16">
    <location>
        <begin position="104"/>
        <end position="393"/>
    </location>
</feature>
<dbReference type="InterPro" id="IPR008271">
    <property type="entry name" value="Ser/Thr_kinase_AS"/>
</dbReference>
<evidence type="ECO:0000256" key="15">
    <source>
        <dbReference type="SAM" id="MobiDB-lite"/>
    </source>
</evidence>
<dbReference type="InterPro" id="IPR017441">
    <property type="entry name" value="Protein_kinase_ATP_BS"/>
</dbReference>
<proteinExistence type="inferred from homology"/>
<evidence type="ECO:0000256" key="12">
    <source>
        <dbReference type="ARBA" id="ARBA00048679"/>
    </source>
</evidence>
<evidence type="ECO:0000256" key="9">
    <source>
        <dbReference type="ARBA" id="ARBA00023136"/>
    </source>
</evidence>
<keyword evidence="3" id="KW-1003">Cell membrane</keyword>
<dbReference type="Proteomes" id="UP001497457">
    <property type="component" value="Chromosome 23rd"/>
</dbReference>
<dbReference type="AlphaFoldDB" id="A0ABC9GVI8"/>
<feature type="region of interest" description="Disordered" evidence="15">
    <location>
        <begin position="50"/>
        <end position="85"/>
    </location>
</feature>
<dbReference type="GO" id="GO:0004674">
    <property type="term" value="F:protein serine/threonine kinase activity"/>
    <property type="evidence" value="ECO:0007669"/>
    <property type="project" value="UniProtKB-KW"/>
</dbReference>
<evidence type="ECO:0000259" key="16">
    <source>
        <dbReference type="PROSITE" id="PS50011"/>
    </source>
</evidence>
<dbReference type="SMART" id="SM00220">
    <property type="entry name" value="S_TKc"/>
    <property type="match status" value="1"/>
</dbReference>
<dbReference type="FunFam" id="3.30.200.20:FF:000244">
    <property type="entry name" value="Serine/threonine-protein kinase CDL1-like"/>
    <property type="match status" value="1"/>
</dbReference>
<dbReference type="GO" id="GO:0005524">
    <property type="term" value="F:ATP binding"/>
    <property type="evidence" value="ECO:0007669"/>
    <property type="project" value="UniProtKB-UniRule"/>
</dbReference>
<feature type="binding site" evidence="13">
    <location>
        <position position="136"/>
    </location>
    <ligand>
        <name>ATP</name>
        <dbReference type="ChEBI" id="CHEBI:30616"/>
    </ligand>
</feature>
<evidence type="ECO:0000313" key="19">
    <source>
        <dbReference type="Proteomes" id="UP001497457"/>
    </source>
</evidence>
<evidence type="ECO:0000256" key="3">
    <source>
        <dbReference type="ARBA" id="ARBA00022475"/>
    </source>
</evidence>
<dbReference type="PROSITE" id="PS00108">
    <property type="entry name" value="PROTEIN_KINASE_ST"/>
    <property type="match status" value="1"/>
</dbReference>
<dbReference type="PANTHER" id="PTHR47985:SF51">
    <property type="entry name" value="RECEPTOR-LIKE KINASE LIP2"/>
    <property type="match status" value="1"/>
</dbReference>
<dbReference type="Proteomes" id="UP001497457">
    <property type="component" value="Unassembled WGS sequence"/>
</dbReference>
<name>A0ABC9GVI8_9POAL</name>
<keyword evidence="6 13" id="KW-0547">Nucleotide-binding</keyword>
<dbReference type="PANTHER" id="PTHR47985">
    <property type="entry name" value="OS07G0668900 PROTEIN"/>
    <property type="match status" value="1"/>
</dbReference>
<dbReference type="PROSITE" id="PS00107">
    <property type="entry name" value="PROTEIN_KINASE_ATP"/>
    <property type="match status" value="1"/>
</dbReference>
<evidence type="ECO:0000256" key="8">
    <source>
        <dbReference type="ARBA" id="ARBA00022840"/>
    </source>
</evidence>
<dbReference type="EMBL" id="CAXIPR030000301">
    <property type="protein sequence ID" value="CAM0145628.1"/>
    <property type="molecule type" value="Genomic_DNA"/>
</dbReference>
<protein>
    <recommendedName>
        <fullName evidence="2">non-specific serine/threonine protein kinase</fullName>
        <ecNumber evidence="2">2.7.11.1</ecNumber>
    </recommendedName>
</protein>
<keyword evidence="5" id="KW-0808">Transferase</keyword>
<comment type="similarity">
    <text evidence="14">Belongs to the protein kinase superfamily.</text>
</comment>
<comment type="subcellular location">
    <subcellularLocation>
        <location evidence="1">Cell membrane</location>
        <topology evidence="1">Lipid-anchor</topology>
    </subcellularLocation>
</comment>
<dbReference type="Gene3D" id="1.10.510.10">
    <property type="entry name" value="Transferase(Phosphotransferase) domain 1"/>
    <property type="match status" value="1"/>
</dbReference>